<dbReference type="HOGENOM" id="CLU_2730216_0_0_2"/>
<feature type="transmembrane region" description="Helical" evidence="1">
    <location>
        <begin position="47"/>
        <end position="66"/>
    </location>
</feature>
<dbReference type="RefSeq" id="WP_008415689.1">
    <property type="nucleotide sequence ID" value="NC_014297.1"/>
</dbReference>
<dbReference type="STRING" id="795797.HacjB3_12285"/>
<dbReference type="EMBL" id="AOHV01000024">
    <property type="protein sequence ID" value="ELY37936.1"/>
    <property type="molecule type" value="Genomic_DNA"/>
</dbReference>
<gene>
    <name evidence="2" type="ordered locus">HacjB3_12285</name>
    <name evidence="3" type="ORF">C497_07479</name>
</gene>
<dbReference type="EMBL" id="CP002062">
    <property type="protein sequence ID" value="ADJ15840.1"/>
    <property type="molecule type" value="Genomic_DNA"/>
</dbReference>
<reference evidence="3 5" key="2">
    <citation type="journal article" date="2014" name="PLoS Genet.">
        <title>Phylogenetically driven sequencing of extremely halophilic archaea reveals strategies for static and dynamic osmo-response.</title>
        <authorList>
            <person name="Becker E.A."/>
            <person name="Seitzer P.M."/>
            <person name="Tritt A."/>
            <person name="Larsen D."/>
            <person name="Krusor M."/>
            <person name="Yao A.I."/>
            <person name="Wu D."/>
            <person name="Madern D."/>
            <person name="Eisen J.A."/>
            <person name="Darling A.E."/>
            <person name="Facciotti M.T."/>
        </authorList>
    </citation>
    <scope>NUCLEOTIDE SEQUENCE [LARGE SCALE GENOMIC DNA]</scope>
    <source>
        <strain evidence="3">B3</strain>
        <strain evidence="5">DSM 18796 / CECT 7217 / JCM 14584 / KCTC 4019 / B3</strain>
    </source>
</reference>
<organism evidence="2 4">
    <name type="scientific">Halalkalicoccus jeotgali (strain DSM 18796 / CECT 7217 / JCM 14584 / KCTC 4019 / B3)</name>
    <dbReference type="NCBI Taxonomy" id="795797"/>
    <lineage>
        <taxon>Archaea</taxon>
        <taxon>Methanobacteriati</taxon>
        <taxon>Methanobacteriota</taxon>
        <taxon>Stenosarchaea group</taxon>
        <taxon>Halobacteria</taxon>
        <taxon>Halobacteriales</taxon>
        <taxon>Halococcaceae</taxon>
        <taxon>Halalkalicoccus</taxon>
    </lineage>
</organism>
<dbReference type="Proteomes" id="UP000000390">
    <property type="component" value="Chromosome"/>
</dbReference>
<sequence length="71" mass="7293">MSERADDGKSTDEGSGGLGGMLLMIGVLDLLLLGLAAYTFSLGEPTAGTGILALALVLTGIDLFLYRRGSF</sequence>
<feature type="transmembrane region" description="Helical" evidence="1">
    <location>
        <begin position="21"/>
        <end position="41"/>
    </location>
</feature>
<evidence type="ECO:0000313" key="2">
    <source>
        <dbReference type="EMBL" id="ADJ15840.1"/>
    </source>
</evidence>
<dbReference type="KEGG" id="hje:HacjB3_12285"/>
<dbReference type="GeneID" id="9420273"/>
<protein>
    <submittedName>
        <fullName evidence="2">Uncharacterized protein</fullName>
    </submittedName>
</protein>
<keyword evidence="1" id="KW-1133">Transmembrane helix</keyword>
<evidence type="ECO:0000313" key="3">
    <source>
        <dbReference type="EMBL" id="ELY37936.1"/>
    </source>
</evidence>
<name>D8J6C2_HALJB</name>
<dbReference type="PATRIC" id="fig|795797.18.peg.2459"/>
<proteinExistence type="predicted"/>
<keyword evidence="1" id="KW-0472">Membrane</keyword>
<accession>D8J6C2</accession>
<keyword evidence="1" id="KW-0812">Transmembrane</keyword>
<evidence type="ECO:0000313" key="4">
    <source>
        <dbReference type="Proteomes" id="UP000000390"/>
    </source>
</evidence>
<keyword evidence="5" id="KW-1185">Reference proteome</keyword>
<evidence type="ECO:0000256" key="1">
    <source>
        <dbReference type="SAM" id="Phobius"/>
    </source>
</evidence>
<reference evidence="2 4" key="1">
    <citation type="journal article" date="2010" name="J. Bacteriol.">
        <title>Complete genome sequence of Halalkalicoccus jeotgali B3(T), an extremely halophilic archaeon.</title>
        <authorList>
            <person name="Roh S.W."/>
            <person name="Nam Y.D."/>
            <person name="Nam S.H."/>
            <person name="Choi S.H."/>
            <person name="Park H.S."/>
            <person name="Bae J.W."/>
        </authorList>
    </citation>
    <scope>NUCLEOTIDE SEQUENCE [LARGE SCALE GENOMIC DNA]</scope>
    <source>
        <strain evidence="2">B3</strain>
        <strain evidence="4">DSM 18796 / CECT 7217 / JCM 14584 / KCTC 4019 / B3</strain>
    </source>
</reference>
<dbReference type="Proteomes" id="UP000011645">
    <property type="component" value="Unassembled WGS sequence"/>
</dbReference>
<evidence type="ECO:0000313" key="5">
    <source>
        <dbReference type="Proteomes" id="UP000011645"/>
    </source>
</evidence>
<dbReference type="AlphaFoldDB" id="D8J6C2"/>